<dbReference type="EMBL" id="DXGG01000204">
    <property type="protein sequence ID" value="HIW87903.1"/>
    <property type="molecule type" value="Genomic_DNA"/>
</dbReference>
<dbReference type="InterPro" id="IPR011335">
    <property type="entry name" value="Restrct_endonuc-II-like"/>
</dbReference>
<dbReference type="InterPro" id="IPR027417">
    <property type="entry name" value="P-loop_NTPase"/>
</dbReference>
<feature type="non-terminal residue" evidence="2">
    <location>
        <position position="1"/>
    </location>
</feature>
<evidence type="ECO:0000259" key="1">
    <source>
        <dbReference type="Pfam" id="PF12705"/>
    </source>
</evidence>
<proteinExistence type="predicted"/>
<sequence length="608" mass="70143">PESFGRLDFSQIQNAKHKISITEIPYASAVAGYVSSWLKEVERSAGEGLQQNQIAIILADETLLPLIVRYLPESINGSALSVNITMGYPLAMSGFFVQLEKFIEQNIKDGTPLNEQIDLLIEFVDCQGRKKETKNENKEAAYRIILLLKDFQKSLSLISQDDIPHDFAKKILLKLLKGVSMPYESDAINGLQIMGVLESRNLDFRYILFVGASDNNIPNIGNTASFIPNTIRRAFNLTSVEKKVSVFAYYFYRLLQRAETIDFVYNTGSQDSKKNEMSRFLQQIKTELGQEISQHVANIPIKIETPVYYDMSKPAYNIEEALMKKKYLSPSYLNVYLDCSLKFYFDKVLDIKKREEKEDLIALAFGSLFHHAAQIMEENKKNKIRTDYTLCVNKALETEDWDKDQKEQIAGIHKMMVERYLENLDTFDSKDKEREFLLAEFETEKMLRLDTEKELKIGGKIDRIDKKGNTLVICDYKTGGNIGKYKDVGSLFDSSDSQRYSYAFQLMLYAWLLWENPNNETLPAFDNIMIEIIYIHKIKLGREQSIFALSYDQSTHSEFDKYLKELIRQMMQEKTEKDFLEQGNSKACTYCDFTLICPKYNLSGNDTI</sequence>
<dbReference type="Gene3D" id="3.90.320.10">
    <property type="match status" value="1"/>
</dbReference>
<reference evidence="2" key="1">
    <citation type="journal article" date="2021" name="PeerJ">
        <title>Extensive microbial diversity within the chicken gut microbiome revealed by metagenomics and culture.</title>
        <authorList>
            <person name="Gilroy R."/>
            <person name="Ravi A."/>
            <person name="Getino M."/>
            <person name="Pursley I."/>
            <person name="Horton D.L."/>
            <person name="Alikhan N.F."/>
            <person name="Baker D."/>
            <person name="Gharbi K."/>
            <person name="Hall N."/>
            <person name="Watson M."/>
            <person name="Adriaenssens E.M."/>
            <person name="Foster-Nyarko E."/>
            <person name="Jarju S."/>
            <person name="Secka A."/>
            <person name="Antonio M."/>
            <person name="Oren A."/>
            <person name="Chaudhuri R.R."/>
            <person name="La Ragione R."/>
            <person name="Hildebrand F."/>
            <person name="Pallen M.J."/>
        </authorList>
    </citation>
    <scope>NUCLEOTIDE SEQUENCE</scope>
    <source>
        <strain evidence="2">Gambia16-930</strain>
    </source>
</reference>
<comment type="caution">
    <text evidence="2">The sequence shown here is derived from an EMBL/GenBank/DDBJ whole genome shotgun (WGS) entry which is preliminary data.</text>
</comment>
<evidence type="ECO:0000313" key="2">
    <source>
        <dbReference type="EMBL" id="HIW87903.1"/>
    </source>
</evidence>
<dbReference type="InterPro" id="IPR038726">
    <property type="entry name" value="PDDEXK_AddAB-type"/>
</dbReference>
<dbReference type="Pfam" id="PF12705">
    <property type="entry name" value="PDDEXK_1"/>
    <property type="match status" value="1"/>
</dbReference>
<evidence type="ECO:0000313" key="3">
    <source>
        <dbReference type="Proteomes" id="UP000824267"/>
    </source>
</evidence>
<gene>
    <name evidence="2" type="ORF">IAC47_06490</name>
</gene>
<dbReference type="SUPFAM" id="SSF52980">
    <property type="entry name" value="Restriction endonuclease-like"/>
    <property type="match status" value="1"/>
</dbReference>
<accession>A0A9D1RGX7</accession>
<dbReference type="AlphaFoldDB" id="A0A9D1RGX7"/>
<name>A0A9D1RGX7_9BACT</name>
<protein>
    <submittedName>
        <fullName evidence="2">PD-(D/E)XK nuclease family protein</fullName>
    </submittedName>
</protein>
<organism evidence="2 3">
    <name type="scientific">Candidatus Onthomorpha intestinigallinarum</name>
    <dbReference type="NCBI Taxonomy" id="2840880"/>
    <lineage>
        <taxon>Bacteria</taxon>
        <taxon>Pseudomonadati</taxon>
        <taxon>Bacteroidota</taxon>
        <taxon>Bacteroidia</taxon>
        <taxon>Bacteroidales</taxon>
        <taxon>Candidatus Onthomorpha</taxon>
    </lineage>
</organism>
<dbReference type="Proteomes" id="UP000824267">
    <property type="component" value="Unassembled WGS sequence"/>
</dbReference>
<dbReference type="SUPFAM" id="SSF52540">
    <property type="entry name" value="P-loop containing nucleoside triphosphate hydrolases"/>
    <property type="match status" value="1"/>
</dbReference>
<feature type="domain" description="PD-(D/E)XK endonuclease-like" evidence="1">
    <location>
        <begin position="328"/>
        <end position="598"/>
    </location>
</feature>
<reference evidence="2" key="2">
    <citation type="submission" date="2021-04" db="EMBL/GenBank/DDBJ databases">
        <authorList>
            <person name="Gilroy R."/>
        </authorList>
    </citation>
    <scope>NUCLEOTIDE SEQUENCE</scope>
    <source>
        <strain evidence="2">Gambia16-930</strain>
    </source>
</reference>
<dbReference type="InterPro" id="IPR011604">
    <property type="entry name" value="PDDEXK-like_dom_sf"/>
</dbReference>